<keyword evidence="2" id="KW-1185">Reference proteome</keyword>
<protein>
    <submittedName>
        <fullName evidence="1">Uncharacterized protein</fullName>
    </submittedName>
</protein>
<sequence>MFHATKDEHVQSFLTLKQKPSLSISTCRFVFGYSSTATTRRAIGFICYFECLRYKIHPFDLYPERLRLQHGKVINKFGRNSKNKAKEIKANARDVDYIPTMGDDSEGDYQEVATTVQVSKKQHRPRYIAPMSMNRLANLAKQHRVIAPKVSHKFQLDSNATKDNHIVVDLILRKKCPQRQMEASKQNVAHRPNIQLVLVDEDDEIFQADVDENDEYEIHGDDSDKDLENEDDVLVEEQLEGHELEKAIVSKSKKRGPTMMHVVHTRKLNEREVIICNDFGQPIRPVTEEKDIVGKFSQFLGTIARNHSYASLIHNSWHKEKYDVPDTARTWVLRTIGSSYRPYSWPLELPSLFHL</sequence>
<accession>A0ACB9GQ53</accession>
<dbReference type="Proteomes" id="UP001056120">
    <property type="component" value="Linkage Group LG14"/>
</dbReference>
<name>A0ACB9GQ53_9ASTR</name>
<evidence type="ECO:0000313" key="1">
    <source>
        <dbReference type="EMBL" id="KAI3785193.1"/>
    </source>
</evidence>
<dbReference type="EMBL" id="CM042031">
    <property type="protein sequence ID" value="KAI3785193.1"/>
    <property type="molecule type" value="Genomic_DNA"/>
</dbReference>
<comment type="caution">
    <text evidence="1">The sequence shown here is derived from an EMBL/GenBank/DDBJ whole genome shotgun (WGS) entry which is preliminary data.</text>
</comment>
<gene>
    <name evidence="1" type="ORF">L1987_44307</name>
</gene>
<evidence type="ECO:0000313" key="2">
    <source>
        <dbReference type="Proteomes" id="UP001056120"/>
    </source>
</evidence>
<reference evidence="1 2" key="2">
    <citation type="journal article" date="2022" name="Mol. Ecol. Resour.">
        <title>The genomes of chicory, endive, great burdock and yacon provide insights into Asteraceae paleo-polyploidization history and plant inulin production.</title>
        <authorList>
            <person name="Fan W."/>
            <person name="Wang S."/>
            <person name="Wang H."/>
            <person name="Wang A."/>
            <person name="Jiang F."/>
            <person name="Liu H."/>
            <person name="Zhao H."/>
            <person name="Xu D."/>
            <person name="Zhang Y."/>
        </authorList>
    </citation>
    <scope>NUCLEOTIDE SEQUENCE [LARGE SCALE GENOMIC DNA]</scope>
    <source>
        <strain evidence="2">cv. Yunnan</strain>
        <tissue evidence="1">Leaves</tissue>
    </source>
</reference>
<proteinExistence type="predicted"/>
<reference evidence="2" key="1">
    <citation type="journal article" date="2022" name="Mol. Ecol. Resour.">
        <title>The genomes of chicory, endive, great burdock and yacon provide insights into Asteraceae palaeo-polyploidization history and plant inulin production.</title>
        <authorList>
            <person name="Fan W."/>
            <person name="Wang S."/>
            <person name="Wang H."/>
            <person name="Wang A."/>
            <person name="Jiang F."/>
            <person name="Liu H."/>
            <person name="Zhao H."/>
            <person name="Xu D."/>
            <person name="Zhang Y."/>
        </authorList>
    </citation>
    <scope>NUCLEOTIDE SEQUENCE [LARGE SCALE GENOMIC DNA]</scope>
    <source>
        <strain evidence="2">cv. Yunnan</strain>
    </source>
</reference>
<organism evidence="1 2">
    <name type="scientific">Smallanthus sonchifolius</name>
    <dbReference type="NCBI Taxonomy" id="185202"/>
    <lineage>
        <taxon>Eukaryota</taxon>
        <taxon>Viridiplantae</taxon>
        <taxon>Streptophyta</taxon>
        <taxon>Embryophyta</taxon>
        <taxon>Tracheophyta</taxon>
        <taxon>Spermatophyta</taxon>
        <taxon>Magnoliopsida</taxon>
        <taxon>eudicotyledons</taxon>
        <taxon>Gunneridae</taxon>
        <taxon>Pentapetalae</taxon>
        <taxon>asterids</taxon>
        <taxon>campanulids</taxon>
        <taxon>Asterales</taxon>
        <taxon>Asteraceae</taxon>
        <taxon>Asteroideae</taxon>
        <taxon>Heliantheae alliance</taxon>
        <taxon>Millerieae</taxon>
        <taxon>Smallanthus</taxon>
    </lineage>
</organism>